<feature type="compositionally biased region" description="Acidic residues" evidence="2">
    <location>
        <begin position="115"/>
        <end position="124"/>
    </location>
</feature>
<dbReference type="Gene3D" id="1.10.238.10">
    <property type="entry name" value="EF-hand"/>
    <property type="match status" value="1"/>
</dbReference>
<dbReference type="EMBL" id="OA882452">
    <property type="protein sequence ID" value="CAD7275420.1"/>
    <property type="molecule type" value="Genomic_DNA"/>
</dbReference>
<keyword evidence="6" id="KW-1185">Reference proteome</keyword>
<feature type="domain" description="EF-hand" evidence="4">
    <location>
        <begin position="133"/>
        <end position="168"/>
    </location>
</feature>
<sequence length="305" mass="35316">MGSKFRLRIFVSLRLPLFQGSHLFSDSQFCIVWCCVFHSETFSMFIRPRLISSLSFPSINHALRSKNVGRISSAEHCRSMFHKPTFDLSRSFSIGLSAKSKGWERKDLEKRSADESDSDSDSDDEKLKGESAFWRQKMRTHHHAIDINKDGTVSWDDFEELVKRFETLGNMNKDQAESFRKVLQNYWEEFWTSDPNAFVMADEFLRSMHHVVNTSDLRKKVGAPLPYFFKAVDHDGSGEISVEEYKLFFKCLGLPEESAVKSFRAIDKNKDGLLSEKEFVKIGRDFFLSEDESRASKLFWGPLVN</sequence>
<dbReference type="SUPFAM" id="SSF47473">
    <property type="entry name" value="EF-hand"/>
    <property type="match status" value="1"/>
</dbReference>
<reference evidence="5" key="1">
    <citation type="submission" date="2020-11" db="EMBL/GenBank/DDBJ databases">
        <authorList>
            <person name="Tran Van P."/>
        </authorList>
    </citation>
    <scope>NUCLEOTIDE SEQUENCE</scope>
</reference>
<dbReference type="OrthoDB" id="427950at2759"/>
<dbReference type="AlphaFoldDB" id="A0A7R9BIZ1"/>
<organism evidence="5">
    <name type="scientific">Notodromas monacha</name>
    <dbReference type="NCBI Taxonomy" id="399045"/>
    <lineage>
        <taxon>Eukaryota</taxon>
        <taxon>Metazoa</taxon>
        <taxon>Ecdysozoa</taxon>
        <taxon>Arthropoda</taxon>
        <taxon>Crustacea</taxon>
        <taxon>Oligostraca</taxon>
        <taxon>Ostracoda</taxon>
        <taxon>Podocopa</taxon>
        <taxon>Podocopida</taxon>
        <taxon>Cypridocopina</taxon>
        <taxon>Cypridoidea</taxon>
        <taxon>Cyprididae</taxon>
        <taxon>Notodromas</taxon>
    </lineage>
</organism>
<dbReference type="EMBL" id="CAJPEX010000415">
    <property type="protein sequence ID" value="CAG0915572.1"/>
    <property type="molecule type" value="Genomic_DNA"/>
</dbReference>
<dbReference type="InterPro" id="IPR011992">
    <property type="entry name" value="EF-hand-dom_pair"/>
</dbReference>
<dbReference type="PROSITE" id="PS50222">
    <property type="entry name" value="EF_HAND_2"/>
    <property type="match status" value="3"/>
</dbReference>
<dbReference type="GO" id="GO:0005509">
    <property type="term" value="F:calcium ion binding"/>
    <property type="evidence" value="ECO:0007669"/>
    <property type="project" value="InterPro"/>
</dbReference>
<feature type="chain" id="PRO_5036402948" description="EF-hand domain-containing protein" evidence="3">
    <location>
        <begin position="21"/>
        <end position="305"/>
    </location>
</feature>
<name>A0A7R9BIZ1_9CRUS</name>
<dbReference type="Pfam" id="PF13499">
    <property type="entry name" value="EF-hand_7"/>
    <property type="match status" value="1"/>
</dbReference>
<feature type="domain" description="EF-hand" evidence="4">
    <location>
        <begin position="228"/>
        <end position="255"/>
    </location>
</feature>
<dbReference type="PROSITE" id="PS00018">
    <property type="entry name" value="EF_HAND_1"/>
    <property type="match status" value="3"/>
</dbReference>
<feature type="domain" description="EF-hand" evidence="4">
    <location>
        <begin position="256"/>
        <end position="289"/>
    </location>
</feature>
<dbReference type="SMART" id="SM00054">
    <property type="entry name" value="EFh"/>
    <property type="match status" value="3"/>
</dbReference>
<evidence type="ECO:0000256" key="2">
    <source>
        <dbReference type="SAM" id="MobiDB-lite"/>
    </source>
</evidence>
<evidence type="ECO:0000259" key="4">
    <source>
        <dbReference type="PROSITE" id="PS50222"/>
    </source>
</evidence>
<feature type="region of interest" description="Disordered" evidence="2">
    <location>
        <begin position="107"/>
        <end position="127"/>
    </location>
</feature>
<evidence type="ECO:0000313" key="5">
    <source>
        <dbReference type="EMBL" id="CAD7275420.1"/>
    </source>
</evidence>
<keyword evidence="3" id="KW-0732">Signal</keyword>
<dbReference type="InterPro" id="IPR002048">
    <property type="entry name" value="EF_hand_dom"/>
</dbReference>
<proteinExistence type="predicted"/>
<dbReference type="InterPro" id="IPR018247">
    <property type="entry name" value="EF_Hand_1_Ca_BS"/>
</dbReference>
<feature type="signal peptide" evidence="3">
    <location>
        <begin position="1"/>
        <end position="20"/>
    </location>
</feature>
<evidence type="ECO:0000256" key="3">
    <source>
        <dbReference type="SAM" id="SignalP"/>
    </source>
</evidence>
<evidence type="ECO:0000256" key="1">
    <source>
        <dbReference type="ARBA" id="ARBA00022837"/>
    </source>
</evidence>
<dbReference type="CDD" id="cd00051">
    <property type="entry name" value="EFh"/>
    <property type="match status" value="1"/>
</dbReference>
<accession>A0A7R9BIZ1</accession>
<evidence type="ECO:0000313" key="6">
    <source>
        <dbReference type="Proteomes" id="UP000678499"/>
    </source>
</evidence>
<gene>
    <name evidence="5" type="ORF">NMOB1V02_LOCUS3216</name>
</gene>
<dbReference type="Pfam" id="PF13202">
    <property type="entry name" value="EF-hand_5"/>
    <property type="match status" value="1"/>
</dbReference>
<dbReference type="Proteomes" id="UP000678499">
    <property type="component" value="Unassembled WGS sequence"/>
</dbReference>
<keyword evidence="1" id="KW-0106">Calcium</keyword>
<protein>
    <recommendedName>
        <fullName evidence="4">EF-hand domain-containing protein</fullName>
    </recommendedName>
</protein>